<dbReference type="EMBL" id="LT594323">
    <property type="protein sequence ID" value="SBT44225.1"/>
    <property type="molecule type" value="Genomic_DNA"/>
</dbReference>
<dbReference type="AlphaFoldDB" id="A0A1A8ZK43"/>
<protein>
    <submittedName>
        <fullName evidence="4">Enoyl-CoA hydratase/carnithine racemase</fullName>
    </submittedName>
</protein>
<dbReference type="PANTHER" id="PTHR43149">
    <property type="entry name" value="ENOYL-COA HYDRATASE"/>
    <property type="match status" value="1"/>
</dbReference>
<gene>
    <name evidence="4" type="ORF">GA0070611_2617</name>
</gene>
<dbReference type="PANTHER" id="PTHR43149:SF1">
    <property type="entry name" value="DELTA(3,5)-DELTA(2,4)-DIENOYL-COA ISOMERASE, MITOCHONDRIAL"/>
    <property type="match status" value="1"/>
</dbReference>
<dbReference type="Gene3D" id="3.90.226.10">
    <property type="entry name" value="2-enoyl-CoA Hydratase, Chain A, domain 1"/>
    <property type="match status" value="1"/>
</dbReference>
<dbReference type="SUPFAM" id="SSF52096">
    <property type="entry name" value="ClpP/crotonase"/>
    <property type="match status" value="1"/>
</dbReference>
<evidence type="ECO:0000256" key="2">
    <source>
        <dbReference type="RuleBase" id="RU003707"/>
    </source>
</evidence>
<dbReference type="InterPro" id="IPR029045">
    <property type="entry name" value="ClpP/crotonase-like_dom_sf"/>
</dbReference>
<name>A0A1A8ZK43_9ACTN</name>
<dbReference type="Proteomes" id="UP000199385">
    <property type="component" value="Chromosome I"/>
</dbReference>
<evidence type="ECO:0000313" key="5">
    <source>
        <dbReference type="Proteomes" id="UP000199385"/>
    </source>
</evidence>
<evidence type="ECO:0000256" key="1">
    <source>
        <dbReference type="ARBA" id="ARBA00005254"/>
    </source>
</evidence>
<evidence type="ECO:0000313" key="4">
    <source>
        <dbReference type="EMBL" id="SBT44225.1"/>
    </source>
</evidence>
<dbReference type="CDD" id="cd06558">
    <property type="entry name" value="crotonase-like"/>
    <property type="match status" value="1"/>
</dbReference>
<feature type="region of interest" description="Disordered" evidence="3">
    <location>
        <begin position="231"/>
        <end position="255"/>
    </location>
</feature>
<organism evidence="4 5">
    <name type="scientific">Micromonospora auratinigra</name>
    <dbReference type="NCBI Taxonomy" id="261654"/>
    <lineage>
        <taxon>Bacteria</taxon>
        <taxon>Bacillati</taxon>
        <taxon>Actinomycetota</taxon>
        <taxon>Actinomycetes</taxon>
        <taxon>Micromonosporales</taxon>
        <taxon>Micromonosporaceae</taxon>
        <taxon>Micromonospora</taxon>
    </lineage>
</organism>
<dbReference type="OrthoDB" id="341912at2"/>
<proteinExistence type="inferred from homology"/>
<accession>A0A1A8ZK43</accession>
<reference evidence="5" key="1">
    <citation type="submission" date="2016-06" db="EMBL/GenBank/DDBJ databases">
        <authorList>
            <person name="Varghese N."/>
            <person name="Submissions Spin"/>
        </authorList>
    </citation>
    <scope>NUCLEOTIDE SEQUENCE [LARGE SCALE GENOMIC DNA]</scope>
    <source>
        <strain evidence="5">DSM 44815</strain>
    </source>
</reference>
<keyword evidence="5" id="KW-1185">Reference proteome</keyword>
<dbReference type="Pfam" id="PF00378">
    <property type="entry name" value="ECH_1"/>
    <property type="match status" value="1"/>
</dbReference>
<dbReference type="STRING" id="261654.GA0070611_2617"/>
<dbReference type="PROSITE" id="PS00166">
    <property type="entry name" value="ENOYL_COA_HYDRATASE"/>
    <property type="match status" value="1"/>
</dbReference>
<evidence type="ECO:0000256" key="3">
    <source>
        <dbReference type="SAM" id="MobiDB-lite"/>
    </source>
</evidence>
<dbReference type="RefSeq" id="WP_091663256.1">
    <property type="nucleotide sequence ID" value="NZ_LT594323.1"/>
</dbReference>
<dbReference type="InterPro" id="IPR001753">
    <property type="entry name" value="Enoyl-CoA_hydra/iso"/>
</dbReference>
<comment type="similarity">
    <text evidence="1 2">Belongs to the enoyl-CoA hydratase/isomerase family.</text>
</comment>
<dbReference type="PROSITE" id="PS50096">
    <property type="entry name" value="IQ"/>
    <property type="match status" value="1"/>
</dbReference>
<sequence length="255" mass="26909">MTAETTGVRLHCDGPVATVTLCRPDVLNAQTPAMWRAMSDFSRDLPGDVRVVVVRGEGRAFSAGLDLSVAGASGPGSFAELSTLPEQECADRIAGYQGGFTWLHRPDVISVAAVQGHAIGAGFQLALACDLRVLAEDAKLSMAEVTLGLVPDLAGTRRLVELVGYSRALEICATGRRMDAAEADRIGLATLVVPGADLDAAVRDLTAGLLANNRDAIVEIKALLQGAATRTHAEQQRAEREAQTRRLRDLAGRGE</sequence>
<dbReference type="InterPro" id="IPR045002">
    <property type="entry name" value="Ech1-like"/>
</dbReference>
<dbReference type="PATRIC" id="fig|261654.4.peg.2661"/>
<dbReference type="GO" id="GO:0016853">
    <property type="term" value="F:isomerase activity"/>
    <property type="evidence" value="ECO:0007669"/>
    <property type="project" value="InterPro"/>
</dbReference>
<dbReference type="InterPro" id="IPR018376">
    <property type="entry name" value="Enoyl-CoA_hyd/isom_CS"/>
</dbReference>